<dbReference type="GO" id="GO:0003700">
    <property type="term" value="F:DNA-binding transcription factor activity"/>
    <property type="evidence" value="ECO:0007669"/>
    <property type="project" value="TreeGrafter"/>
</dbReference>
<dbReference type="InterPro" id="IPR014710">
    <property type="entry name" value="RmlC-like_jellyroll"/>
</dbReference>
<dbReference type="PANTHER" id="PTHR24567">
    <property type="entry name" value="CRP FAMILY TRANSCRIPTIONAL REGULATORY PROTEIN"/>
    <property type="match status" value="1"/>
</dbReference>
<dbReference type="PANTHER" id="PTHR24567:SF74">
    <property type="entry name" value="HTH-TYPE TRANSCRIPTIONAL REGULATOR ARCR"/>
    <property type="match status" value="1"/>
</dbReference>
<dbReference type="PROSITE" id="PS51063">
    <property type="entry name" value="HTH_CRP_2"/>
    <property type="match status" value="1"/>
</dbReference>
<comment type="caution">
    <text evidence="6">The sequence shown here is derived from an EMBL/GenBank/DDBJ whole genome shotgun (WGS) entry which is preliminary data.</text>
</comment>
<dbReference type="Gene3D" id="1.10.10.10">
    <property type="entry name" value="Winged helix-like DNA-binding domain superfamily/Winged helix DNA-binding domain"/>
    <property type="match status" value="1"/>
</dbReference>
<evidence type="ECO:0000256" key="1">
    <source>
        <dbReference type="ARBA" id="ARBA00023015"/>
    </source>
</evidence>
<reference evidence="6" key="1">
    <citation type="journal article" date="2014" name="Front. Microbiol.">
        <title>High frequency of phylogenetically diverse reductive dehalogenase-homologous genes in deep subseafloor sedimentary metagenomes.</title>
        <authorList>
            <person name="Kawai M."/>
            <person name="Futagami T."/>
            <person name="Toyoda A."/>
            <person name="Takaki Y."/>
            <person name="Nishi S."/>
            <person name="Hori S."/>
            <person name="Arai W."/>
            <person name="Tsubouchi T."/>
            <person name="Morono Y."/>
            <person name="Uchiyama I."/>
            <person name="Ito T."/>
            <person name="Fujiyama A."/>
            <person name="Inagaki F."/>
            <person name="Takami H."/>
        </authorList>
    </citation>
    <scope>NUCLEOTIDE SEQUENCE</scope>
    <source>
        <strain evidence="6">Expedition CK06-06</strain>
    </source>
</reference>
<proteinExistence type="predicted"/>
<dbReference type="InterPro" id="IPR050397">
    <property type="entry name" value="Env_Response_Regulators"/>
</dbReference>
<evidence type="ECO:0000313" key="6">
    <source>
        <dbReference type="EMBL" id="GAF68626.1"/>
    </source>
</evidence>
<dbReference type="AlphaFoldDB" id="X0S048"/>
<keyword evidence="2" id="KW-0238">DNA-binding</keyword>
<dbReference type="InterPro" id="IPR012318">
    <property type="entry name" value="HTH_CRP"/>
</dbReference>
<dbReference type="InterPro" id="IPR000595">
    <property type="entry name" value="cNMP-bd_dom"/>
</dbReference>
<dbReference type="GO" id="GO:0005829">
    <property type="term" value="C:cytosol"/>
    <property type="evidence" value="ECO:0007669"/>
    <property type="project" value="TreeGrafter"/>
</dbReference>
<feature type="domain" description="Cyclic nucleotide-binding" evidence="4">
    <location>
        <begin position="13"/>
        <end position="116"/>
    </location>
</feature>
<dbReference type="Pfam" id="PF00027">
    <property type="entry name" value="cNMP_binding"/>
    <property type="match status" value="1"/>
</dbReference>
<dbReference type="CDD" id="cd00038">
    <property type="entry name" value="CAP_ED"/>
    <property type="match status" value="1"/>
</dbReference>
<organism evidence="6">
    <name type="scientific">marine sediment metagenome</name>
    <dbReference type="NCBI Taxonomy" id="412755"/>
    <lineage>
        <taxon>unclassified sequences</taxon>
        <taxon>metagenomes</taxon>
        <taxon>ecological metagenomes</taxon>
    </lineage>
</organism>
<feature type="non-terminal residue" evidence="6">
    <location>
        <position position="218"/>
    </location>
</feature>
<evidence type="ECO:0000256" key="2">
    <source>
        <dbReference type="ARBA" id="ARBA00023125"/>
    </source>
</evidence>
<dbReference type="Pfam" id="PF13545">
    <property type="entry name" value="HTH_Crp_2"/>
    <property type="match status" value="1"/>
</dbReference>
<accession>X0S048</accession>
<dbReference type="InterPro" id="IPR036388">
    <property type="entry name" value="WH-like_DNA-bd_sf"/>
</dbReference>
<dbReference type="PROSITE" id="PS50042">
    <property type="entry name" value="CNMP_BINDING_3"/>
    <property type="match status" value="1"/>
</dbReference>
<keyword evidence="1" id="KW-0805">Transcription regulation</keyword>
<dbReference type="EMBL" id="BARS01003806">
    <property type="protein sequence ID" value="GAF68626.1"/>
    <property type="molecule type" value="Genomic_DNA"/>
</dbReference>
<evidence type="ECO:0008006" key="7">
    <source>
        <dbReference type="Google" id="ProtNLM"/>
    </source>
</evidence>
<protein>
    <recommendedName>
        <fullName evidence="7">Cyclic nucleotide-binding domain-containing protein</fullName>
    </recommendedName>
</protein>
<feature type="domain" description="HTH crp-type" evidence="5">
    <location>
        <begin position="149"/>
        <end position="217"/>
    </location>
</feature>
<evidence type="ECO:0000259" key="4">
    <source>
        <dbReference type="PROSITE" id="PS50042"/>
    </source>
</evidence>
<dbReference type="SMART" id="SM00100">
    <property type="entry name" value="cNMP"/>
    <property type="match status" value="1"/>
</dbReference>
<dbReference type="Gene3D" id="2.60.120.10">
    <property type="entry name" value="Jelly Rolls"/>
    <property type="match status" value="1"/>
</dbReference>
<name>X0S048_9ZZZZ</name>
<dbReference type="SUPFAM" id="SSF46785">
    <property type="entry name" value="Winged helix' DNA-binding domain"/>
    <property type="match status" value="1"/>
</dbReference>
<dbReference type="GO" id="GO:0003677">
    <property type="term" value="F:DNA binding"/>
    <property type="evidence" value="ECO:0007669"/>
    <property type="project" value="UniProtKB-KW"/>
</dbReference>
<dbReference type="SUPFAM" id="SSF51206">
    <property type="entry name" value="cAMP-binding domain-like"/>
    <property type="match status" value="1"/>
</dbReference>
<dbReference type="InterPro" id="IPR036390">
    <property type="entry name" value="WH_DNA-bd_sf"/>
</dbReference>
<keyword evidence="3" id="KW-0804">Transcription</keyword>
<dbReference type="InterPro" id="IPR018490">
    <property type="entry name" value="cNMP-bd_dom_sf"/>
</dbReference>
<evidence type="ECO:0000259" key="5">
    <source>
        <dbReference type="PROSITE" id="PS51063"/>
    </source>
</evidence>
<gene>
    <name evidence="6" type="ORF">S01H1_07373</name>
</gene>
<evidence type="ECO:0000256" key="3">
    <source>
        <dbReference type="ARBA" id="ARBA00023163"/>
    </source>
</evidence>
<sequence>MEKYAKLLGNVWHFRHLSLKDLLTIVNSGQLKRYRADAVIFQESNPSAGMFVLFRGKVHLYRLSPSGQVQILSMIEPVTMFNEVTAIDGGPNPYAAVATKDCLTWNISAESFESLVQRYPDPVIGLAMLRVLAERTRGLIDLCEDLSFRSVIARVAKMILDLSDGGKQPIDRHEHPIRILSASIATVPETISRTLRYLSDRGLIECTRRRITVTKPEE</sequence>